<evidence type="ECO:0000313" key="4">
    <source>
        <dbReference type="Proteomes" id="UP001358586"/>
    </source>
</evidence>
<evidence type="ECO:0000256" key="1">
    <source>
        <dbReference type="ARBA" id="ARBA00038362"/>
    </source>
</evidence>
<name>A0ABR0PI16_GOSAR</name>
<dbReference type="SMART" id="SM00855">
    <property type="entry name" value="PGAM"/>
    <property type="match status" value="1"/>
</dbReference>
<accession>A0ABR0PI16</accession>
<evidence type="ECO:0000256" key="2">
    <source>
        <dbReference type="SAM" id="MobiDB-lite"/>
    </source>
</evidence>
<dbReference type="Proteomes" id="UP001358586">
    <property type="component" value="Chromosome 6"/>
</dbReference>
<dbReference type="SUPFAM" id="SSF53254">
    <property type="entry name" value="Phosphoglycerate mutase-like"/>
    <property type="match status" value="1"/>
</dbReference>
<dbReference type="InterPro" id="IPR050275">
    <property type="entry name" value="PGM_Phosphatase"/>
</dbReference>
<dbReference type="InterPro" id="IPR029033">
    <property type="entry name" value="His_PPase_superfam"/>
</dbReference>
<comment type="caution">
    <text evidence="3">The sequence shown here is derived from an EMBL/GenBank/DDBJ whole genome shotgun (WGS) entry which is preliminary data.</text>
</comment>
<keyword evidence="4" id="KW-1185">Reference proteome</keyword>
<dbReference type="EMBL" id="JARKNE010000006">
    <property type="protein sequence ID" value="KAK5824077.1"/>
    <property type="molecule type" value="Genomic_DNA"/>
</dbReference>
<dbReference type="PANTHER" id="PTHR48100">
    <property type="entry name" value="BROAD-SPECIFICITY PHOSPHATASE YOR283W-RELATED"/>
    <property type="match status" value="1"/>
</dbReference>
<dbReference type="Gene3D" id="3.40.50.1240">
    <property type="entry name" value="Phosphoglycerate mutase-like"/>
    <property type="match status" value="1"/>
</dbReference>
<dbReference type="CDD" id="cd07067">
    <property type="entry name" value="HP_PGM_like"/>
    <property type="match status" value="1"/>
</dbReference>
<reference evidence="3 4" key="1">
    <citation type="submission" date="2023-03" db="EMBL/GenBank/DDBJ databases">
        <title>WGS of Gossypium arboreum.</title>
        <authorList>
            <person name="Yu D."/>
        </authorList>
    </citation>
    <scope>NUCLEOTIDE SEQUENCE [LARGE SCALE GENOMIC DNA]</scope>
    <source>
        <tissue evidence="3">Leaf</tissue>
    </source>
</reference>
<feature type="region of interest" description="Disordered" evidence="2">
    <location>
        <begin position="95"/>
        <end position="114"/>
    </location>
</feature>
<evidence type="ECO:0000313" key="3">
    <source>
        <dbReference type="EMBL" id="KAK5824077.1"/>
    </source>
</evidence>
<protein>
    <recommendedName>
        <fullName evidence="5">Phosphoglycerate mutase-like protein 1</fullName>
    </recommendedName>
</protein>
<organism evidence="3 4">
    <name type="scientific">Gossypium arboreum</name>
    <name type="common">Tree cotton</name>
    <name type="synonym">Gossypium nanking</name>
    <dbReference type="NCBI Taxonomy" id="29729"/>
    <lineage>
        <taxon>Eukaryota</taxon>
        <taxon>Viridiplantae</taxon>
        <taxon>Streptophyta</taxon>
        <taxon>Embryophyta</taxon>
        <taxon>Tracheophyta</taxon>
        <taxon>Spermatophyta</taxon>
        <taxon>Magnoliopsida</taxon>
        <taxon>eudicotyledons</taxon>
        <taxon>Gunneridae</taxon>
        <taxon>Pentapetalae</taxon>
        <taxon>rosids</taxon>
        <taxon>malvids</taxon>
        <taxon>Malvales</taxon>
        <taxon>Malvaceae</taxon>
        <taxon>Malvoideae</taxon>
        <taxon>Gossypium</taxon>
    </lineage>
</organism>
<gene>
    <name evidence="3" type="ORF">PVK06_018840</name>
</gene>
<proteinExistence type="inferred from homology"/>
<evidence type="ECO:0008006" key="5">
    <source>
        <dbReference type="Google" id="ProtNLM"/>
    </source>
</evidence>
<dbReference type="InterPro" id="IPR013078">
    <property type="entry name" value="His_Pase_superF_clade-1"/>
</dbReference>
<comment type="similarity">
    <text evidence="1">Belongs to the phosphoglycerate mutase family.</text>
</comment>
<sequence length="424" mass="48324">MEKIPSGACKTLHLVRHAQGMHNLESEKSRDPLTSFEYFDAQLSSQGWQQVRQKRKDVCANGLLKRIELVITSPMSRTLQTAVGIFHGEDQPELSDVTSYEEGNGRISDNDQQPTFNRPPIIALEVCRERLGKYECDKRGTISHYRSHFPAVDFSLIENEDDILWEANKREPFGDVLARGMKFINWLWTRKETEIAVVSHGVFLQEAFELINTNKYRALNVRAPRFENCEIRSVRVSYESVMGLGSDLMQIGYYEMSIPHGNEVQRDSKKKNVSVEELEHNNEKHCENIIKLNVVYRTAGRLSTLYLDGHRSVFFVVYCDLIIADKLPSSVPVVILCRQRLAFGTRRWCFTWPEDLREETSFSLSGIGLDDEAGAPTTGSGFPGAQRSTGAIDVHFGATRQNEAEPLALVLLTEHVGDRRRMRR</sequence>
<dbReference type="PANTHER" id="PTHR48100:SF13">
    <property type="entry name" value="PHOSPHOGLYCERATE MUTASE-LIKE PROTEIN 1 ISOFORM X1"/>
    <property type="match status" value="1"/>
</dbReference>